<dbReference type="Proteomes" id="UP000198705">
    <property type="component" value="Unassembled WGS sequence"/>
</dbReference>
<evidence type="ECO:0000313" key="3">
    <source>
        <dbReference type="EMBL" id="SFN82605.1"/>
    </source>
</evidence>
<evidence type="ECO:0000313" key="4">
    <source>
        <dbReference type="Proteomes" id="UP000198705"/>
    </source>
</evidence>
<feature type="coiled-coil region" evidence="1">
    <location>
        <begin position="110"/>
        <end position="182"/>
    </location>
</feature>
<protein>
    <recommendedName>
        <fullName evidence="5">DUF4179 domain-containing protein</fullName>
    </recommendedName>
</protein>
<evidence type="ECO:0000256" key="2">
    <source>
        <dbReference type="SAM" id="Phobius"/>
    </source>
</evidence>
<gene>
    <name evidence="3" type="ORF">SAMN04487989_104240</name>
</gene>
<proteinExistence type="predicted"/>
<keyword evidence="2" id="KW-0812">Transmembrane</keyword>
<organism evidence="3 4">
    <name type="scientific">Bizionia echini</name>
    <dbReference type="NCBI Taxonomy" id="649333"/>
    <lineage>
        <taxon>Bacteria</taxon>
        <taxon>Pseudomonadati</taxon>
        <taxon>Bacteroidota</taxon>
        <taxon>Flavobacteriia</taxon>
        <taxon>Flavobacteriales</taxon>
        <taxon>Flavobacteriaceae</taxon>
        <taxon>Bizionia</taxon>
    </lineage>
</organism>
<dbReference type="AlphaFoldDB" id="A0A1I5C6E7"/>
<accession>A0A1I5C6E7</accession>
<dbReference type="STRING" id="649333.SAMN04487989_104240"/>
<evidence type="ECO:0008006" key="5">
    <source>
        <dbReference type="Google" id="ProtNLM"/>
    </source>
</evidence>
<sequence length="184" mass="20664">MKPDDLDTLFNDLQADFDIQQPAKNHEKRFLDKLNKQSGNYKSNGSIRKLWLPVIGIAASIVLLISLTVGTNSNPEITGLASVSPEMAKTESFFTATISAELKKLEASSNSDTRLLIKDAMVQLNRLEAEYNVLISDLIESGQDQRVIYAMISNFQNRIEVLENTLKQIEHVKELNNNILEKTL</sequence>
<keyword evidence="2" id="KW-1133">Transmembrane helix</keyword>
<feature type="transmembrane region" description="Helical" evidence="2">
    <location>
        <begin position="50"/>
        <end position="69"/>
    </location>
</feature>
<dbReference type="EMBL" id="FOVN01000004">
    <property type="protein sequence ID" value="SFN82605.1"/>
    <property type="molecule type" value="Genomic_DNA"/>
</dbReference>
<dbReference type="OrthoDB" id="1143801at2"/>
<keyword evidence="2" id="KW-0472">Membrane</keyword>
<evidence type="ECO:0000256" key="1">
    <source>
        <dbReference type="SAM" id="Coils"/>
    </source>
</evidence>
<keyword evidence="4" id="KW-1185">Reference proteome</keyword>
<dbReference type="RefSeq" id="WP_092208618.1">
    <property type="nucleotide sequence ID" value="NZ_CAXAYH010000010.1"/>
</dbReference>
<reference evidence="4" key="1">
    <citation type="submission" date="2016-10" db="EMBL/GenBank/DDBJ databases">
        <authorList>
            <person name="Varghese N."/>
            <person name="Submissions S."/>
        </authorList>
    </citation>
    <scope>NUCLEOTIDE SEQUENCE [LARGE SCALE GENOMIC DNA]</scope>
    <source>
        <strain evidence="4">DSM 23925</strain>
    </source>
</reference>
<keyword evidence="1" id="KW-0175">Coiled coil</keyword>
<name>A0A1I5C6E7_9FLAO</name>